<protein>
    <recommendedName>
        <fullName evidence="4">Hamartin</fullName>
    </recommendedName>
</protein>
<accession>A0AAD8EP52</accession>
<evidence type="ECO:0000256" key="1">
    <source>
        <dbReference type="SAM" id="Phobius"/>
    </source>
</evidence>
<organism evidence="2 3">
    <name type="scientific">Diploptera punctata</name>
    <name type="common">Pacific beetle cockroach</name>
    <dbReference type="NCBI Taxonomy" id="6984"/>
    <lineage>
        <taxon>Eukaryota</taxon>
        <taxon>Metazoa</taxon>
        <taxon>Ecdysozoa</taxon>
        <taxon>Arthropoda</taxon>
        <taxon>Hexapoda</taxon>
        <taxon>Insecta</taxon>
        <taxon>Pterygota</taxon>
        <taxon>Neoptera</taxon>
        <taxon>Polyneoptera</taxon>
        <taxon>Dictyoptera</taxon>
        <taxon>Blattodea</taxon>
        <taxon>Blaberoidea</taxon>
        <taxon>Blaberidae</taxon>
        <taxon>Diplopterinae</taxon>
        <taxon>Diploptera</taxon>
    </lineage>
</organism>
<dbReference type="GO" id="GO:0033596">
    <property type="term" value="C:TSC1-TSC2 complex"/>
    <property type="evidence" value="ECO:0007669"/>
    <property type="project" value="TreeGrafter"/>
</dbReference>
<dbReference type="Proteomes" id="UP001233999">
    <property type="component" value="Unassembled WGS sequence"/>
</dbReference>
<dbReference type="SUPFAM" id="SSF48371">
    <property type="entry name" value="ARM repeat"/>
    <property type="match status" value="1"/>
</dbReference>
<dbReference type="GO" id="GO:0008285">
    <property type="term" value="P:negative regulation of cell population proliferation"/>
    <property type="evidence" value="ECO:0007669"/>
    <property type="project" value="TreeGrafter"/>
</dbReference>
<comment type="caution">
    <text evidence="2">The sequence shown here is derived from an EMBL/GenBank/DDBJ whole genome shotgun (WGS) entry which is preliminary data.</text>
</comment>
<dbReference type="Pfam" id="PF04388">
    <property type="entry name" value="Hamartin"/>
    <property type="match status" value="1"/>
</dbReference>
<proteinExistence type="predicted"/>
<gene>
    <name evidence="2" type="ORF">L9F63_011852</name>
</gene>
<dbReference type="EMBL" id="JASPKZ010001619">
    <property type="protein sequence ID" value="KAJ9597281.1"/>
    <property type="molecule type" value="Genomic_DNA"/>
</dbReference>
<name>A0AAD8EP52_DIPPU</name>
<dbReference type="InterPro" id="IPR016024">
    <property type="entry name" value="ARM-type_fold"/>
</dbReference>
<dbReference type="PANTHER" id="PTHR15154">
    <property type="entry name" value="HAMARTIN"/>
    <property type="match status" value="1"/>
</dbReference>
<sequence>MEVAELLNRLESNQPEIVEESKKTFRETFLTTKESWLVNGLFDYYLQTNSTRSVEILVGVREPHDKHLFDRLSDALKGSTKLQALTLLGHIVRRHPAWIYKIAQHTLLKELLKLLKVEIDILPLMSALLILIILLPMIPALIGSYLQDIFEVFSRLAAWNTNNPNKNCRRIHYVASSGWIVCIISSLDMGCSHATFCIT</sequence>
<dbReference type="InterPro" id="IPR007483">
    <property type="entry name" value="Hamartin"/>
</dbReference>
<evidence type="ECO:0000313" key="3">
    <source>
        <dbReference type="Proteomes" id="UP001233999"/>
    </source>
</evidence>
<evidence type="ECO:0000313" key="2">
    <source>
        <dbReference type="EMBL" id="KAJ9597281.1"/>
    </source>
</evidence>
<keyword evidence="1" id="KW-0812">Transmembrane</keyword>
<keyword evidence="1" id="KW-1133">Transmembrane helix</keyword>
<reference evidence="2" key="2">
    <citation type="submission" date="2023-05" db="EMBL/GenBank/DDBJ databases">
        <authorList>
            <person name="Fouks B."/>
        </authorList>
    </citation>
    <scope>NUCLEOTIDE SEQUENCE</scope>
    <source>
        <strain evidence="2">Stay&amp;Tobe</strain>
        <tissue evidence="2">Testes</tissue>
    </source>
</reference>
<dbReference type="GO" id="GO:0032007">
    <property type="term" value="P:negative regulation of TOR signaling"/>
    <property type="evidence" value="ECO:0007669"/>
    <property type="project" value="TreeGrafter"/>
</dbReference>
<keyword evidence="3" id="KW-1185">Reference proteome</keyword>
<feature type="transmembrane region" description="Helical" evidence="1">
    <location>
        <begin position="121"/>
        <end position="146"/>
    </location>
</feature>
<evidence type="ECO:0008006" key="4">
    <source>
        <dbReference type="Google" id="ProtNLM"/>
    </source>
</evidence>
<dbReference type="PANTHER" id="PTHR15154:SF2">
    <property type="entry name" value="HAMARTIN"/>
    <property type="match status" value="1"/>
</dbReference>
<dbReference type="GO" id="GO:0051726">
    <property type="term" value="P:regulation of cell cycle"/>
    <property type="evidence" value="ECO:0007669"/>
    <property type="project" value="TreeGrafter"/>
</dbReference>
<reference evidence="2" key="1">
    <citation type="journal article" date="2023" name="IScience">
        <title>Live-bearing cockroach genome reveals convergent evolutionary mechanisms linked to viviparity in insects and beyond.</title>
        <authorList>
            <person name="Fouks B."/>
            <person name="Harrison M.C."/>
            <person name="Mikhailova A.A."/>
            <person name="Marchal E."/>
            <person name="English S."/>
            <person name="Carruthers M."/>
            <person name="Jennings E.C."/>
            <person name="Chiamaka E.L."/>
            <person name="Frigard R.A."/>
            <person name="Pippel M."/>
            <person name="Attardo G.M."/>
            <person name="Benoit J.B."/>
            <person name="Bornberg-Bauer E."/>
            <person name="Tobe S.S."/>
        </authorList>
    </citation>
    <scope>NUCLEOTIDE SEQUENCE</scope>
    <source>
        <strain evidence="2">Stay&amp;Tobe</strain>
    </source>
</reference>
<dbReference type="AlphaFoldDB" id="A0AAD8EP52"/>
<keyword evidence="1" id="KW-0472">Membrane</keyword>